<dbReference type="RefSeq" id="WP_148396714.1">
    <property type="nucleotide sequence ID" value="NZ_JAJAGH010000003.1"/>
</dbReference>
<evidence type="ECO:0000256" key="2">
    <source>
        <dbReference type="ARBA" id="ARBA00022714"/>
    </source>
</evidence>
<keyword evidence="3" id="KW-0479">Metal-binding</keyword>
<dbReference type="Proteomes" id="UP001065549">
    <property type="component" value="Unassembled WGS sequence"/>
</dbReference>
<dbReference type="Gene3D" id="1.10.10.1100">
    <property type="entry name" value="BFD-like [2Fe-2S]-binding domain"/>
    <property type="match status" value="1"/>
</dbReference>
<name>A0A9J6QYM9_9FIRM</name>
<evidence type="ECO:0000256" key="7">
    <source>
        <dbReference type="ARBA" id="ARBA00039386"/>
    </source>
</evidence>
<feature type="domain" description="BFD-like [2Fe-2S]-binding" evidence="9">
    <location>
        <begin position="6"/>
        <end position="54"/>
    </location>
</feature>
<accession>A0A9J6QYM9</accession>
<evidence type="ECO:0000313" key="11">
    <source>
        <dbReference type="Proteomes" id="UP001065549"/>
    </source>
</evidence>
<dbReference type="EMBL" id="JAOSHN010000011">
    <property type="protein sequence ID" value="MCU7380557.1"/>
    <property type="molecule type" value="Genomic_DNA"/>
</dbReference>
<keyword evidence="6" id="KW-0411">Iron-sulfur</keyword>
<sequence length="59" mass="6523">MDRNDLVCICKSVSYGKIEDAIDNGAQTYEDILEETEAGSVCGGCIERIEEILDRLVVK</sequence>
<dbReference type="AlphaFoldDB" id="A0A9J6QYM9"/>
<dbReference type="InterPro" id="IPR007419">
    <property type="entry name" value="BFD-like_2Fe2S-bd_dom"/>
</dbReference>
<keyword evidence="5" id="KW-0408">Iron</keyword>
<comment type="caution">
    <text evidence="10">The sequence shown here is derived from an EMBL/GenBank/DDBJ whole genome shotgun (WGS) entry which is preliminary data.</text>
</comment>
<dbReference type="Pfam" id="PF04324">
    <property type="entry name" value="Fer2_BFD"/>
    <property type="match status" value="1"/>
</dbReference>
<dbReference type="GO" id="GO:0046872">
    <property type="term" value="F:metal ion binding"/>
    <property type="evidence" value="ECO:0007669"/>
    <property type="project" value="UniProtKB-KW"/>
</dbReference>
<evidence type="ECO:0000256" key="1">
    <source>
        <dbReference type="ARBA" id="ARBA00022448"/>
    </source>
</evidence>
<keyword evidence="4" id="KW-0249">Electron transport</keyword>
<evidence type="ECO:0000256" key="3">
    <source>
        <dbReference type="ARBA" id="ARBA00022723"/>
    </source>
</evidence>
<dbReference type="InterPro" id="IPR052371">
    <property type="entry name" value="BFD-associated_ferredoxin"/>
</dbReference>
<dbReference type="GO" id="GO:0051537">
    <property type="term" value="F:2 iron, 2 sulfur cluster binding"/>
    <property type="evidence" value="ECO:0007669"/>
    <property type="project" value="UniProtKB-KW"/>
</dbReference>
<gene>
    <name evidence="10" type="ORF">OBO34_19790</name>
</gene>
<evidence type="ECO:0000256" key="6">
    <source>
        <dbReference type="ARBA" id="ARBA00023014"/>
    </source>
</evidence>
<reference evidence="10" key="1">
    <citation type="submission" date="2022-09" db="EMBL/GenBank/DDBJ databases">
        <title>Culturomic study of gut microbiota in children with autism spectrum disorder.</title>
        <authorList>
            <person name="Efimov B.A."/>
            <person name="Chaplin A.V."/>
            <person name="Sokolova S.R."/>
            <person name="Pikina A.P."/>
            <person name="Korzhanova M."/>
            <person name="Belova V."/>
            <person name="Korostin D."/>
        </authorList>
    </citation>
    <scope>NUCLEOTIDE SEQUENCE</scope>
    <source>
        <strain evidence="10">ASD5510</strain>
    </source>
</reference>
<keyword evidence="11" id="KW-1185">Reference proteome</keyword>
<keyword evidence="2" id="KW-0001">2Fe-2S</keyword>
<organism evidence="10 11">
    <name type="scientific">Hominibacterium faecale</name>
    <dbReference type="NCBI Taxonomy" id="2839743"/>
    <lineage>
        <taxon>Bacteria</taxon>
        <taxon>Bacillati</taxon>
        <taxon>Bacillota</taxon>
        <taxon>Clostridia</taxon>
        <taxon>Peptostreptococcales</taxon>
        <taxon>Anaerovoracaceae</taxon>
        <taxon>Hominibacterium</taxon>
    </lineage>
</organism>
<dbReference type="PANTHER" id="PTHR37424">
    <property type="entry name" value="BACTERIOFERRITIN-ASSOCIATED FERREDOXIN"/>
    <property type="match status" value="1"/>
</dbReference>
<dbReference type="InterPro" id="IPR041854">
    <property type="entry name" value="BFD-like_2Fe2S-bd_dom_sf"/>
</dbReference>
<dbReference type="PANTHER" id="PTHR37424:SF1">
    <property type="entry name" value="BACTERIOFERRITIN-ASSOCIATED FERREDOXIN"/>
    <property type="match status" value="1"/>
</dbReference>
<evidence type="ECO:0000256" key="4">
    <source>
        <dbReference type="ARBA" id="ARBA00022982"/>
    </source>
</evidence>
<keyword evidence="1" id="KW-0813">Transport</keyword>
<evidence type="ECO:0000256" key="8">
    <source>
        <dbReference type="ARBA" id="ARBA00046332"/>
    </source>
</evidence>
<proteinExistence type="inferred from homology"/>
<evidence type="ECO:0000256" key="5">
    <source>
        <dbReference type="ARBA" id="ARBA00023004"/>
    </source>
</evidence>
<evidence type="ECO:0000313" key="10">
    <source>
        <dbReference type="EMBL" id="MCU7380557.1"/>
    </source>
</evidence>
<protein>
    <recommendedName>
        <fullName evidence="7">Bacterioferritin-associated ferredoxin</fullName>
    </recommendedName>
</protein>
<comment type="similarity">
    <text evidence="8">Belongs to the Bfd family.</text>
</comment>
<evidence type="ECO:0000259" key="9">
    <source>
        <dbReference type="Pfam" id="PF04324"/>
    </source>
</evidence>